<dbReference type="EMBL" id="SRRH01000354">
    <property type="protein sequence ID" value="KAG6290491.1"/>
    <property type="molecule type" value="Genomic_DNA"/>
</dbReference>
<evidence type="ECO:0000313" key="2">
    <source>
        <dbReference type="Proteomes" id="UP000707071"/>
    </source>
</evidence>
<proteinExistence type="predicted"/>
<organism evidence="1 2">
    <name type="scientific">Claviceps aff. purpurea</name>
    <dbReference type="NCBI Taxonomy" id="1967640"/>
    <lineage>
        <taxon>Eukaryota</taxon>
        <taxon>Fungi</taxon>
        <taxon>Dikarya</taxon>
        <taxon>Ascomycota</taxon>
        <taxon>Pezizomycotina</taxon>
        <taxon>Sordariomycetes</taxon>
        <taxon>Hypocreomycetidae</taxon>
        <taxon>Hypocreales</taxon>
        <taxon>Clavicipitaceae</taxon>
        <taxon>Claviceps</taxon>
    </lineage>
</organism>
<sequence>MEKSPTITENFPTLPFKLSSVSQWGHWGEWYDTFQTVCESQLVWHKVDPEIASNATNDCFLSPVMMTAVECFDLFCAKAQDKMTDVDPTKKTSLDFYYNDFKRKRETVAVKQSRLHAVRGSLAKVADCVLHHVGIQATRTDKILIT</sequence>
<reference evidence="1 2" key="1">
    <citation type="journal article" date="2020" name="bioRxiv">
        <title>Whole genome comparisons of ergot fungi reveals the divergence and evolution of species within the genus Claviceps are the result of varying mechanisms driving genome evolution and host range expansion.</title>
        <authorList>
            <person name="Wyka S.A."/>
            <person name="Mondo S.J."/>
            <person name="Liu M."/>
            <person name="Dettman J."/>
            <person name="Nalam V."/>
            <person name="Broders K.D."/>
        </authorList>
    </citation>
    <scope>NUCLEOTIDE SEQUENCE [LARGE SCALE GENOMIC DNA]</scope>
    <source>
        <strain evidence="1 2">Clav52</strain>
    </source>
</reference>
<comment type="caution">
    <text evidence="1">The sequence shown here is derived from an EMBL/GenBank/DDBJ whole genome shotgun (WGS) entry which is preliminary data.</text>
</comment>
<accession>A0A9P7U0I3</accession>
<evidence type="ECO:0000313" key="1">
    <source>
        <dbReference type="EMBL" id="KAG6290491.1"/>
    </source>
</evidence>
<dbReference type="AlphaFoldDB" id="A0A9P7U0I3"/>
<protein>
    <submittedName>
        <fullName evidence="1">Uncharacterized protein</fullName>
    </submittedName>
</protein>
<dbReference type="Proteomes" id="UP000707071">
    <property type="component" value="Unassembled WGS sequence"/>
</dbReference>
<keyword evidence="2" id="KW-1185">Reference proteome</keyword>
<name>A0A9P7U0I3_9HYPO</name>
<gene>
    <name evidence="1" type="ORF">E4U09_004406</name>
</gene>